<gene>
    <name evidence="15" type="ORF">CQ022_08410</name>
    <name evidence="16" type="ORF">CQ033_02080</name>
</gene>
<dbReference type="InterPro" id="IPR050855">
    <property type="entry name" value="NDM-1-like"/>
</dbReference>
<organism evidence="15 18">
    <name type="scientific">Chryseobacterium culicis</name>
    <dbReference type="NCBI Taxonomy" id="680127"/>
    <lineage>
        <taxon>Bacteria</taxon>
        <taxon>Pseudomonadati</taxon>
        <taxon>Bacteroidota</taxon>
        <taxon>Flavobacteriia</taxon>
        <taxon>Flavobacteriales</taxon>
        <taxon>Weeksellaceae</taxon>
        <taxon>Chryseobacterium group</taxon>
        <taxon>Chryseobacterium</taxon>
    </lineage>
</organism>
<dbReference type="PANTHER" id="PTHR42951:SF4">
    <property type="entry name" value="ACYL-COENZYME A THIOESTERASE MBLAC2"/>
    <property type="match status" value="1"/>
</dbReference>
<evidence type="ECO:0000313" key="18">
    <source>
        <dbReference type="Proteomes" id="UP000238534"/>
    </source>
</evidence>
<dbReference type="NCBIfam" id="NF033088">
    <property type="entry name" value="bla_subclass_B1"/>
    <property type="match status" value="1"/>
</dbReference>
<feature type="domain" description="Metallo-beta-lactamase" evidence="14">
    <location>
        <begin position="64"/>
        <end position="233"/>
    </location>
</feature>
<keyword evidence="12 13" id="KW-0046">Antibiotic resistance</keyword>
<evidence type="ECO:0000313" key="15">
    <source>
        <dbReference type="EMBL" id="PRB86260.1"/>
    </source>
</evidence>
<dbReference type="EMBL" id="PCPP01000001">
    <property type="protein sequence ID" value="PRB86260.1"/>
    <property type="molecule type" value="Genomic_DNA"/>
</dbReference>
<keyword evidence="11 13" id="KW-0862">Zinc</keyword>
<dbReference type="EMBL" id="PCPH01000001">
    <property type="protein sequence ID" value="PRB92013.1"/>
    <property type="molecule type" value="Genomic_DNA"/>
</dbReference>
<dbReference type="PANTHER" id="PTHR42951">
    <property type="entry name" value="METALLO-BETA-LACTAMASE DOMAIN-CONTAINING"/>
    <property type="match status" value="1"/>
</dbReference>
<dbReference type="OrthoDB" id="9769598at2"/>
<evidence type="ECO:0000256" key="8">
    <source>
        <dbReference type="ARBA" id="ARBA00022729"/>
    </source>
</evidence>
<keyword evidence="8" id="KW-0732">Signal</keyword>
<reference evidence="17 18" key="1">
    <citation type="submission" date="2017-09" db="EMBL/GenBank/DDBJ databases">
        <title>Genomic, metabolic, and phenotypic characteristics of bacterial isolates from the natural microbiome of the model nematode Caenorhabditis elegans.</title>
        <authorList>
            <person name="Zimmermann J."/>
            <person name="Obeng N."/>
            <person name="Yang W."/>
            <person name="Obeng O."/>
            <person name="Kissoyan K."/>
            <person name="Pees B."/>
            <person name="Dirksen P."/>
            <person name="Hoppner M."/>
            <person name="Franke A."/>
            <person name="Rosenstiel P."/>
            <person name="Leippe M."/>
            <person name="Dierking K."/>
            <person name="Kaleta C."/>
            <person name="Schulenburg H."/>
        </authorList>
    </citation>
    <scope>NUCLEOTIDE SEQUENCE [LARGE SCALE GENOMIC DNA]</scope>
    <source>
        <strain evidence="15 18">MYb25</strain>
        <strain evidence="16 17">MYb44</strain>
    </source>
</reference>
<evidence type="ECO:0000259" key="14">
    <source>
        <dbReference type="SMART" id="SM00849"/>
    </source>
</evidence>
<evidence type="ECO:0000313" key="17">
    <source>
        <dbReference type="Proteomes" id="UP000238325"/>
    </source>
</evidence>
<evidence type="ECO:0000256" key="10">
    <source>
        <dbReference type="ARBA" id="ARBA00022801"/>
    </source>
</evidence>
<sequence length="252" mass="28169">MKNTIKNLFFVFFSFFILSCGSQNKESFKAKKMYESSNLIITQISENSFIHTSFKQTNDFGNVPCNGLIVTDHQEAIVFDTPTDDKSSEELIQWIKGKLHAKIKAVIPTHFHDDSLGGLMAFHKNGIPSYSYVKTIELARENNFVIPENGFNDSVVLKVGDKEVMAKFFGEGHTKDNVVGYFPSENILFGGCLLKELEAGKGYLGDANVSAWSDTVEKVKKEYSHVKIVVPGHGEYGDGKLLDYTITLFKGQ</sequence>
<dbReference type="InterPro" id="IPR058199">
    <property type="entry name" value="BlaB//VIM/IMP-1"/>
</dbReference>
<evidence type="ECO:0000256" key="3">
    <source>
        <dbReference type="ARBA" id="ARBA00004418"/>
    </source>
</evidence>
<comment type="similarity">
    <text evidence="4 13">Belongs to the metallo-beta-lactamase superfamily. Class-B beta-lactamase family.</text>
</comment>
<dbReference type="InterPro" id="IPR001279">
    <property type="entry name" value="Metallo-B-lactamas"/>
</dbReference>
<evidence type="ECO:0000256" key="9">
    <source>
        <dbReference type="ARBA" id="ARBA00022764"/>
    </source>
</evidence>
<dbReference type="GO" id="GO:0042597">
    <property type="term" value="C:periplasmic space"/>
    <property type="evidence" value="ECO:0007669"/>
    <property type="project" value="UniProtKB-SubCell"/>
</dbReference>
<dbReference type="InterPro" id="IPR036866">
    <property type="entry name" value="RibonucZ/Hydroxyglut_hydro"/>
</dbReference>
<name>A0A2S9D0L5_CHRCI</name>
<dbReference type="GO" id="GO:0008270">
    <property type="term" value="F:zinc ion binding"/>
    <property type="evidence" value="ECO:0007669"/>
    <property type="project" value="InterPro"/>
</dbReference>
<evidence type="ECO:0000256" key="5">
    <source>
        <dbReference type="ARBA" id="ARBA00011245"/>
    </source>
</evidence>
<keyword evidence="17" id="KW-1185">Reference proteome</keyword>
<evidence type="ECO:0000256" key="11">
    <source>
        <dbReference type="ARBA" id="ARBA00022833"/>
    </source>
</evidence>
<comment type="cofactor">
    <cofactor evidence="2 13">
        <name>Zn(2+)</name>
        <dbReference type="ChEBI" id="CHEBI:29105"/>
    </cofactor>
</comment>
<dbReference type="EC" id="3.5.2.6" evidence="6 13"/>
<evidence type="ECO:0000256" key="12">
    <source>
        <dbReference type="ARBA" id="ARBA00023251"/>
    </source>
</evidence>
<evidence type="ECO:0000256" key="4">
    <source>
        <dbReference type="ARBA" id="ARBA00005250"/>
    </source>
</evidence>
<comment type="subcellular location">
    <subcellularLocation>
        <location evidence="3">Periplasm</location>
    </subcellularLocation>
</comment>
<evidence type="ECO:0000313" key="16">
    <source>
        <dbReference type="EMBL" id="PRB92013.1"/>
    </source>
</evidence>
<evidence type="ECO:0000256" key="2">
    <source>
        <dbReference type="ARBA" id="ARBA00001947"/>
    </source>
</evidence>
<dbReference type="NCBIfam" id="NF012229">
    <property type="entry name" value="bla_class_B_core"/>
    <property type="match status" value="1"/>
</dbReference>
<keyword evidence="10 13" id="KW-0378">Hydrolase</keyword>
<dbReference type="RefSeq" id="WP_105680986.1">
    <property type="nucleotide sequence ID" value="NZ_JBBGZD010000001.1"/>
</dbReference>
<dbReference type="SMART" id="SM00849">
    <property type="entry name" value="Lactamase_B"/>
    <property type="match status" value="1"/>
</dbReference>
<comment type="caution">
    <text evidence="15">The sequence shown here is derived from an EMBL/GenBank/DDBJ whole genome shotgun (WGS) entry which is preliminary data.</text>
</comment>
<evidence type="ECO:0000256" key="13">
    <source>
        <dbReference type="RuleBase" id="RU361140"/>
    </source>
</evidence>
<dbReference type="AlphaFoldDB" id="A0A2S9D0L5"/>
<evidence type="ECO:0000256" key="7">
    <source>
        <dbReference type="ARBA" id="ARBA00022723"/>
    </source>
</evidence>
<dbReference type="PROSITE" id="PS00743">
    <property type="entry name" value="BETA_LACTAMASE_B_1"/>
    <property type="match status" value="1"/>
</dbReference>
<dbReference type="InterPro" id="IPR001018">
    <property type="entry name" value="Beta-lactamase_class-B_CS"/>
</dbReference>
<dbReference type="PROSITE" id="PS00744">
    <property type="entry name" value="BETA_LACTAMASE_B_2"/>
    <property type="match status" value="1"/>
</dbReference>
<dbReference type="SUPFAM" id="SSF56281">
    <property type="entry name" value="Metallo-hydrolase/oxidoreductase"/>
    <property type="match status" value="1"/>
</dbReference>
<accession>A0A2S9D0L5</accession>
<dbReference type="Proteomes" id="UP000238325">
    <property type="component" value="Unassembled WGS sequence"/>
</dbReference>
<dbReference type="PROSITE" id="PS51257">
    <property type="entry name" value="PROKAR_LIPOPROTEIN"/>
    <property type="match status" value="1"/>
</dbReference>
<evidence type="ECO:0000256" key="1">
    <source>
        <dbReference type="ARBA" id="ARBA00001526"/>
    </source>
</evidence>
<dbReference type="CDD" id="cd16302">
    <property type="entry name" value="CcrA-like_MBL-B1"/>
    <property type="match status" value="1"/>
</dbReference>
<dbReference type="Gene3D" id="3.60.15.10">
    <property type="entry name" value="Ribonuclease Z/Hydroxyacylglutathione hydrolase-like"/>
    <property type="match status" value="1"/>
</dbReference>
<comment type="subunit">
    <text evidence="5">Monomer.</text>
</comment>
<proteinExistence type="inferred from homology"/>
<dbReference type="Proteomes" id="UP000238534">
    <property type="component" value="Unassembled WGS sequence"/>
</dbReference>
<dbReference type="GO" id="GO:0008800">
    <property type="term" value="F:beta-lactamase activity"/>
    <property type="evidence" value="ECO:0007669"/>
    <property type="project" value="UniProtKB-UniRule"/>
</dbReference>
<keyword evidence="7 13" id="KW-0479">Metal-binding</keyword>
<dbReference type="GO" id="GO:0046677">
    <property type="term" value="P:response to antibiotic"/>
    <property type="evidence" value="ECO:0007669"/>
    <property type="project" value="UniProtKB-UniRule"/>
</dbReference>
<comment type="catalytic activity">
    <reaction evidence="1 13">
        <text>a beta-lactam + H2O = a substituted beta-amino acid</text>
        <dbReference type="Rhea" id="RHEA:20401"/>
        <dbReference type="ChEBI" id="CHEBI:15377"/>
        <dbReference type="ChEBI" id="CHEBI:35627"/>
        <dbReference type="ChEBI" id="CHEBI:140347"/>
        <dbReference type="EC" id="3.5.2.6"/>
    </reaction>
</comment>
<dbReference type="GO" id="GO:0017001">
    <property type="term" value="P:antibiotic catabolic process"/>
    <property type="evidence" value="ECO:0007669"/>
    <property type="project" value="InterPro"/>
</dbReference>
<keyword evidence="9" id="KW-0574">Periplasm</keyword>
<dbReference type="Pfam" id="PF00753">
    <property type="entry name" value="Lactamase_B"/>
    <property type="match status" value="1"/>
</dbReference>
<evidence type="ECO:0000256" key="6">
    <source>
        <dbReference type="ARBA" id="ARBA00012865"/>
    </source>
</evidence>
<dbReference type="NCBIfam" id="NF041758">
    <property type="entry name" value="B1_blaCHM"/>
    <property type="match status" value="1"/>
</dbReference>
<protein>
    <recommendedName>
        <fullName evidence="6 13">Beta-lactamase</fullName>
        <ecNumber evidence="6 13">3.5.2.6</ecNumber>
    </recommendedName>
</protein>